<sequence>MTDSAQKRPAIAAAIVVKDGRILMVRRSIREGELSWQFPAGEIEPGESEYDAAVRETAEETGVRVRAIGKIGARIHPSTGRDMIYVACEAISGDAHVADPEELDAVEWCDRAKLAEHVPYPLFDPVQAHVDNFVK</sequence>
<dbReference type="SUPFAM" id="SSF55811">
    <property type="entry name" value="Nudix"/>
    <property type="match status" value="1"/>
</dbReference>
<evidence type="ECO:0000256" key="5">
    <source>
        <dbReference type="RuleBase" id="RU003476"/>
    </source>
</evidence>
<accession>A0A8J3ZWX1</accession>
<dbReference type="CDD" id="cd02883">
    <property type="entry name" value="NUDIX_Hydrolase"/>
    <property type="match status" value="1"/>
</dbReference>
<comment type="caution">
    <text evidence="7">The sequence shown here is derived from an EMBL/GenBank/DDBJ whole genome shotgun (WGS) entry which is preliminary data.</text>
</comment>
<dbReference type="EMBL" id="BOPH01000072">
    <property type="protein sequence ID" value="GIJ69975.1"/>
    <property type="molecule type" value="Genomic_DNA"/>
</dbReference>
<dbReference type="RefSeq" id="WP_203929890.1">
    <property type="nucleotide sequence ID" value="NZ_BOPH01000072.1"/>
</dbReference>
<evidence type="ECO:0000256" key="3">
    <source>
        <dbReference type="ARBA" id="ARBA00022801"/>
    </source>
</evidence>
<dbReference type="InterPro" id="IPR020476">
    <property type="entry name" value="Nudix_hydrolase"/>
</dbReference>
<keyword evidence="4" id="KW-0460">Magnesium</keyword>
<dbReference type="InterPro" id="IPR000086">
    <property type="entry name" value="NUDIX_hydrolase_dom"/>
</dbReference>
<dbReference type="InterPro" id="IPR015797">
    <property type="entry name" value="NUDIX_hydrolase-like_dom_sf"/>
</dbReference>
<comment type="cofactor">
    <cofactor evidence="1">
        <name>Mg(2+)</name>
        <dbReference type="ChEBI" id="CHEBI:18420"/>
    </cofactor>
</comment>
<dbReference type="InterPro" id="IPR020084">
    <property type="entry name" value="NUDIX_hydrolase_CS"/>
</dbReference>
<gene>
    <name evidence="7" type="primary">mutT_1</name>
    <name evidence="7" type="ORF">Voc01_048920</name>
</gene>
<dbReference type="GO" id="GO:0016787">
    <property type="term" value="F:hydrolase activity"/>
    <property type="evidence" value="ECO:0007669"/>
    <property type="project" value="UniProtKB-KW"/>
</dbReference>
<evidence type="ECO:0000256" key="4">
    <source>
        <dbReference type="ARBA" id="ARBA00022842"/>
    </source>
</evidence>
<dbReference type="PANTHER" id="PTHR43046:SF12">
    <property type="entry name" value="GDP-MANNOSE MANNOSYL HYDROLASE"/>
    <property type="match status" value="1"/>
</dbReference>
<dbReference type="PRINTS" id="PR00502">
    <property type="entry name" value="NUDIXFAMILY"/>
</dbReference>
<dbReference type="PANTHER" id="PTHR43046">
    <property type="entry name" value="GDP-MANNOSE MANNOSYL HYDROLASE"/>
    <property type="match status" value="1"/>
</dbReference>
<dbReference type="Proteomes" id="UP000635606">
    <property type="component" value="Unassembled WGS sequence"/>
</dbReference>
<comment type="similarity">
    <text evidence="2 5">Belongs to the Nudix hydrolase family.</text>
</comment>
<dbReference type="Pfam" id="PF00293">
    <property type="entry name" value="NUDIX"/>
    <property type="match status" value="1"/>
</dbReference>
<dbReference type="PROSITE" id="PS00893">
    <property type="entry name" value="NUDIX_BOX"/>
    <property type="match status" value="1"/>
</dbReference>
<keyword evidence="8" id="KW-1185">Reference proteome</keyword>
<protein>
    <submittedName>
        <fullName evidence="7">NTP pyrophosphohydrolase</fullName>
    </submittedName>
</protein>
<proteinExistence type="inferred from homology"/>
<reference evidence="7" key="1">
    <citation type="submission" date="2021-01" db="EMBL/GenBank/DDBJ databases">
        <title>Whole genome shotgun sequence of Virgisporangium ochraceum NBRC 16418.</title>
        <authorList>
            <person name="Komaki H."/>
            <person name="Tamura T."/>
        </authorList>
    </citation>
    <scope>NUCLEOTIDE SEQUENCE</scope>
    <source>
        <strain evidence="7">NBRC 16418</strain>
    </source>
</reference>
<dbReference type="AlphaFoldDB" id="A0A8J3ZWX1"/>
<feature type="domain" description="Nudix hydrolase" evidence="6">
    <location>
        <begin position="6"/>
        <end position="131"/>
    </location>
</feature>
<evidence type="ECO:0000256" key="2">
    <source>
        <dbReference type="ARBA" id="ARBA00005582"/>
    </source>
</evidence>
<name>A0A8J3ZWX1_9ACTN</name>
<keyword evidence="3 5" id="KW-0378">Hydrolase</keyword>
<dbReference type="PROSITE" id="PS51462">
    <property type="entry name" value="NUDIX"/>
    <property type="match status" value="1"/>
</dbReference>
<evidence type="ECO:0000313" key="7">
    <source>
        <dbReference type="EMBL" id="GIJ69975.1"/>
    </source>
</evidence>
<evidence type="ECO:0000256" key="1">
    <source>
        <dbReference type="ARBA" id="ARBA00001946"/>
    </source>
</evidence>
<evidence type="ECO:0000259" key="6">
    <source>
        <dbReference type="PROSITE" id="PS51462"/>
    </source>
</evidence>
<evidence type="ECO:0000313" key="8">
    <source>
        <dbReference type="Proteomes" id="UP000635606"/>
    </source>
</evidence>
<dbReference type="Gene3D" id="3.90.79.10">
    <property type="entry name" value="Nucleoside Triphosphate Pyrophosphohydrolase"/>
    <property type="match status" value="1"/>
</dbReference>
<organism evidence="7 8">
    <name type="scientific">Virgisporangium ochraceum</name>
    <dbReference type="NCBI Taxonomy" id="65505"/>
    <lineage>
        <taxon>Bacteria</taxon>
        <taxon>Bacillati</taxon>
        <taxon>Actinomycetota</taxon>
        <taxon>Actinomycetes</taxon>
        <taxon>Micromonosporales</taxon>
        <taxon>Micromonosporaceae</taxon>
        <taxon>Virgisporangium</taxon>
    </lineage>
</organism>